<dbReference type="Proteomes" id="UP001292913">
    <property type="component" value="Unassembled WGS sequence"/>
</dbReference>
<proteinExistence type="predicted"/>
<feature type="transmembrane region" description="Helical" evidence="6">
    <location>
        <begin position="111"/>
        <end position="132"/>
    </location>
</feature>
<feature type="transmembrane region" description="Helical" evidence="6">
    <location>
        <begin position="383"/>
        <end position="402"/>
    </location>
</feature>
<feature type="transmembrane region" description="Helical" evidence="6">
    <location>
        <begin position="215"/>
        <end position="235"/>
    </location>
</feature>
<feature type="transmembrane region" description="Helical" evidence="6">
    <location>
        <begin position="144"/>
        <end position="164"/>
    </location>
</feature>
<evidence type="ECO:0000313" key="8">
    <source>
        <dbReference type="Proteomes" id="UP001292913"/>
    </source>
</evidence>
<gene>
    <name evidence="7" type="ORF">QHG74_00640</name>
</gene>
<dbReference type="PANTHER" id="PTHR30250:SF11">
    <property type="entry name" value="O-ANTIGEN TRANSPORTER-RELATED"/>
    <property type="match status" value="1"/>
</dbReference>
<evidence type="ECO:0000256" key="4">
    <source>
        <dbReference type="ARBA" id="ARBA00022989"/>
    </source>
</evidence>
<comment type="caution">
    <text evidence="7">The sequence shown here is derived from an EMBL/GenBank/DDBJ whole genome shotgun (WGS) entry which is preliminary data.</text>
</comment>
<protein>
    <submittedName>
        <fullName evidence="7">Polysaccharide biosynthesis protein</fullName>
    </submittedName>
</protein>
<accession>A0ABU5HK11</accession>
<dbReference type="RefSeq" id="WP_321020677.1">
    <property type="nucleotide sequence ID" value="NZ_JARZAK010000001.1"/>
</dbReference>
<feature type="transmembrane region" description="Helical" evidence="6">
    <location>
        <begin position="170"/>
        <end position="188"/>
    </location>
</feature>
<feature type="transmembrane region" description="Helical" evidence="6">
    <location>
        <begin position="434"/>
        <end position="451"/>
    </location>
</feature>
<evidence type="ECO:0000313" key="7">
    <source>
        <dbReference type="EMBL" id="MDY7256232.1"/>
    </source>
</evidence>
<feature type="transmembrane region" description="Helical" evidence="6">
    <location>
        <begin position="7"/>
        <end position="28"/>
    </location>
</feature>
<reference evidence="7 8" key="1">
    <citation type="submission" date="2023-04" db="EMBL/GenBank/DDBJ databases">
        <title>Bacteroides pacosi sp. nov., isolated from the fecal material of an alpaca.</title>
        <authorList>
            <person name="Miller S."/>
            <person name="Hendry M."/>
            <person name="King J."/>
            <person name="Sankaranarayanan K."/>
            <person name="Lawson P.A."/>
        </authorList>
    </citation>
    <scope>NUCLEOTIDE SEQUENCE [LARGE SCALE GENOMIC DNA]</scope>
    <source>
        <strain evidence="7 8">A2-P53</strain>
    </source>
</reference>
<feature type="transmembrane region" description="Helical" evidence="6">
    <location>
        <begin position="247"/>
        <end position="271"/>
    </location>
</feature>
<evidence type="ECO:0000256" key="5">
    <source>
        <dbReference type="ARBA" id="ARBA00023136"/>
    </source>
</evidence>
<feature type="transmembrane region" description="Helical" evidence="6">
    <location>
        <begin position="411"/>
        <end position="428"/>
    </location>
</feature>
<evidence type="ECO:0000256" key="2">
    <source>
        <dbReference type="ARBA" id="ARBA00022475"/>
    </source>
</evidence>
<keyword evidence="8" id="KW-1185">Reference proteome</keyword>
<feature type="transmembrane region" description="Helical" evidence="6">
    <location>
        <begin position="354"/>
        <end position="377"/>
    </location>
</feature>
<name>A0ABU5HK11_9BACE</name>
<feature type="transmembrane region" description="Helical" evidence="6">
    <location>
        <begin position="324"/>
        <end position="342"/>
    </location>
</feature>
<evidence type="ECO:0000256" key="1">
    <source>
        <dbReference type="ARBA" id="ARBA00004651"/>
    </source>
</evidence>
<dbReference type="InterPro" id="IPR050833">
    <property type="entry name" value="Poly_Biosynth_Transport"/>
</dbReference>
<keyword evidence="5 6" id="KW-0472">Membrane</keyword>
<sequence length="467" mass="54132">MGTLQKNFFYAFGAQGLHFVQSVLWSMLIPKLLGVEEFGYWQLFIFYTQYGGFLHFGLIDGIYLREGGKEYRQLDYSSLGYQLRMFSIWQILILLVFVYIGLINVTPARTYTILASCLFIFLSNIMSFLMYVLQAVNDIKSVALGKILMTLFFVAFTVFLLGFRITHFEPYIICYIISNIACEIYYIAKSKEIVKAVFVSSKASYRVEMMQNVKMGIVLLLANICGMLILGYGRFLVDQTWGIKSFAVVSFAFMFVNFFMTFVMQASLVLFPELKRWDVTKVNAFYIKMRGVLALYLPMVLLLYMPIYYFVQFWLPQYLESVKYLLYLMPLCIFDTKMNLLCNTLFKVFNQVRQLLLCNLIALFCSVCAISISIFYFNSLKAVIISMLLSIAVRSVVAEVLLAKSVGVKNIGKNIIGELILIFFFVIMNSYMNVITSFAVYLIVMMFYFIYEHRMRLMKSIIKGTRL</sequence>
<feature type="transmembrane region" description="Helical" evidence="6">
    <location>
        <begin position="85"/>
        <end position="105"/>
    </location>
</feature>
<evidence type="ECO:0000256" key="3">
    <source>
        <dbReference type="ARBA" id="ARBA00022692"/>
    </source>
</evidence>
<comment type="subcellular location">
    <subcellularLocation>
        <location evidence="1">Cell membrane</location>
        <topology evidence="1">Multi-pass membrane protein</topology>
    </subcellularLocation>
</comment>
<keyword evidence="4 6" id="KW-1133">Transmembrane helix</keyword>
<keyword evidence="3 6" id="KW-0812">Transmembrane</keyword>
<evidence type="ECO:0000256" key="6">
    <source>
        <dbReference type="SAM" id="Phobius"/>
    </source>
</evidence>
<dbReference type="PANTHER" id="PTHR30250">
    <property type="entry name" value="PST FAMILY PREDICTED COLANIC ACID TRANSPORTER"/>
    <property type="match status" value="1"/>
</dbReference>
<feature type="transmembrane region" description="Helical" evidence="6">
    <location>
        <begin position="40"/>
        <end position="64"/>
    </location>
</feature>
<feature type="transmembrane region" description="Helical" evidence="6">
    <location>
        <begin position="292"/>
        <end position="312"/>
    </location>
</feature>
<dbReference type="EMBL" id="JARZAK010000001">
    <property type="protein sequence ID" value="MDY7256232.1"/>
    <property type="molecule type" value="Genomic_DNA"/>
</dbReference>
<organism evidence="7 8">
    <name type="scientific">Bacteroides vicugnae</name>
    <dbReference type="NCBI Taxonomy" id="3037989"/>
    <lineage>
        <taxon>Bacteria</taxon>
        <taxon>Pseudomonadati</taxon>
        <taxon>Bacteroidota</taxon>
        <taxon>Bacteroidia</taxon>
        <taxon>Bacteroidales</taxon>
        <taxon>Bacteroidaceae</taxon>
        <taxon>Bacteroides</taxon>
    </lineage>
</organism>
<keyword evidence="2" id="KW-1003">Cell membrane</keyword>